<dbReference type="GO" id="GO:0010774">
    <property type="term" value="P:meiotic strand invasion involved in reciprocal meiotic recombination"/>
    <property type="evidence" value="ECO:0007669"/>
    <property type="project" value="TreeGrafter"/>
</dbReference>
<dbReference type="GO" id="GO:0003690">
    <property type="term" value="F:double-stranded DNA binding"/>
    <property type="evidence" value="ECO:0007669"/>
    <property type="project" value="TreeGrafter"/>
</dbReference>
<dbReference type="Gene3D" id="1.10.10.10">
    <property type="entry name" value="Winged helix-like DNA-binding domain superfamily/Winged helix DNA-binding domain"/>
    <property type="match status" value="1"/>
</dbReference>
<dbReference type="GO" id="GO:0000709">
    <property type="term" value="P:meiotic joint molecule formation"/>
    <property type="evidence" value="ECO:0007669"/>
    <property type="project" value="TreeGrafter"/>
</dbReference>
<protein>
    <submittedName>
        <fullName evidence="9">TBP-1 interacting protein</fullName>
    </submittedName>
</protein>
<evidence type="ECO:0000256" key="1">
    <source>
        <dbReference type="ARBA" id="ARBA00004123"/>
    </source>
</evidence>
<gene>
    <name evidence="9" type="ORF">CYME_CMP311C</name>
</gene>
<dbReference type="PANTHER" id="PTHR15938">
    <property type="entry name" value="TBP-1 INTERACTING PROTEIN"/>
    <property type="match status" value="1"/>
</dbReference>
<sequence length="254" mass="28659">MPAKSPSTRKKRARTKDEDEENVDTGNQTTAPTFRDKNLQLVHDFLASQNRPFSLQNILDSLANKGDMKKAALDKALTELVTSEYVTCKEYGKAKLYLIRQKNIALPSAEETAALDSRLETLANELEELSAECQVLEAKISELSAQPRTEEAKERVALLETETATIDERIEKLQVHCAGYDSSRRQYIQQQHERALKALRLRRSRARQIILQMAEGMERKPRELADEIGIESDSDDWLTASRSVVSNARSKAAV</sequence>
<dbReference type="STRING" id="280699.M1UVD1"/>
<reference evidence="9 10" key="1">
    <citation type="journal article" date="2004" name="Nature">
        <title>Genome sequence of the ultrasmall unicellular red alga Cyanidioschyzon merolae 10D.</title>
        <authorList>
            <person name="Matsuzaki M."/>
            <person name="Misumi O."/>
            <person name="Shin-i T."/>
            <person name="Maruyama S."/>
            <person name="Takahara M."/>
            <person name="Miyagishima S."/>
            <person name="Mori T."/>
            <person name="Nishida K."/>
            <person name="Yagisawa F."/>
            <person name="Nishida K."/>
            <person name="Yoshida Y."/>
            <person name="Nishimura Y."/>
            <person name="Nakao S."/>
            <person name="Kobayashi T."/>
            <person name="Momoyama Y."/>
            <person name="Higashiyama T."/>
            <person name="Minoda A."/>
            <person name="Sano M."/>
            <person name="Nomoto H."/>
            <person name="Oishi K."/>
            <person name="Hayashi H."/>
            <person name="Ohta F."/>
            <person name="Nishizaka S."/>
            <person name="Haga S."/>
            <person name="Miura S."/>
            <person name="Morishita T."/>
            <person name="Kabeya Y."/>
            <person name="Terasawa K."/>
            <person name="Suzuki Y."/>
            <person name="Ishii Y."/>
            <person name="Asakawa S."/>
            <person name="Takano H."/>
            <person name="Ohta N."/>
            <person name="Kuroiwa H."/>
            <person name="Tanaka K."/>
            <person name="Shimizu N."/>
            <person name="Sugano S."/>
            <person name="Sato N."/>
            <person name="Nozaki H."/>
            <person name="Ogasawara N."/>
            <person name="Kohara Y."/>
            <person name="Kuroiwa T."/>
        </authorList>
    </citation>
    <scope>NUCLEOTIDE SEQUENCE [LARGE SCALE GENOMIC DNA]</scope>
    <source>
        <strain evidence="9 10">10D</strain>
    </source>
</reference>
<dbReference type="AlphaFoldDB" id="M1UVD1"/>
<organism evidence="9 10">
    <name type="scientific">Cyanidioschyzon merolae (strain NIES-3377 / 10D)</name>
    <name type="common">Unicellular red alga</name>
    <dbReference type="NCBI Taxonomy" id="280699"/>
    <lineage>
        <taxon>Eukaryota</taxon>
        <taxon>Rhodophyta</taxon>
        <taxon>Bangiophyceae</taxon>
        <taxon>Cyanidiales</taxon>
        <taxon>Cyanidiaceae</taxon>
        <taxon>Cyanidioschyzon</taxon>
    </lineage>
</organism>
<dbReference type="eggNOG" id="KOG4603">
    <property type="taxonomic scope" value="Eukaryota"/>
</dbReference>
<evidence type="ECO:0000259" key="8">
    <source>
        <dbReference type="Pfam" id="PF07106"/>
    </source>
</evidence>
<accession>M1UVD1</accession>
<feature type="coiled-coil region" evidence="6">
    <location>
        <begin position="112"/>
        <end position="146"/>
    </location>
</feature>
<dbReference type="InterPro" id="IPR036388">
    <property type="entry name" value="WH-like_DNA-bd_sf"/>
</dbReference>
<keyword evidence="10" id="KW-1185">Reference proteome</keyword>
<dbReference type="EMBL" id="AP006498">
    <property type="protein sequence ID" value="BAM81906.1"/>
    <property type="molecule type" value="Genomic_DNA"/>
</dbReference>
<reference evidence="9 10" key="2">
    <citation type="journal article" date="2007" name="BMC Biol.">
        <title>A 100%-complete sequence reveals unusually simple genomic features in the hot-spring red alga Cyanidioschyzon merolae.</title>
        <authorList>
            <person name="Nozaki H."/>
            <person name="Takano H."/>
            <person name="Misumi O."/>
            <person name="Terasawa K."/>
            <person name="Matsuzaki M."/>
            <person name="Maruyama S."/>
            <person name="Nishida K."/>
            <person name="Yagisawa F."/>
            <person name="Yoshida Y."/>
            <person name="Fujiwara T."/>
            <person name="Takio S."/>
            <person name="Tamura K."/>
            <person name="Chung S.J."/>
            <person name="Nakamura S."/>
            <person name="Kuroiwa H."/>
            <person name="Tanaka K."/>
            <person name="Sato N."/>
            <person name="Kuroiwa T."/>
        </authorList>
    </citation>
    <scope>NUCLEOTIDE SEQUENCE [LARGE SCALE GENOMIC DNA]</scope>
    <source>
        <strain evidence="9 10">10D</strain>
    </source>
</reference>
<dbReference type="Proteomes" id="UP000007014">
    <property type="component" value="Chromosome 16"/>
</dbReference>
<dbReference type="RefSeq" id="XP_005537942.1">
    <property type="nucleotide sequence ID" value="XM_005537885.1"/>
</dbReference>
<evidence type="ECO:0000313" key="10">
    <source>
        <dbReference type="Proteomes" id="UP000007014"/>
    </source>
</evidence>
<dbReference type="GO" id="GO:0120231">
    <property type="term" value="C:DNA recombinase auxiliary factor complex"/>
    <property type="evidence" value="ECO:0007669"/>
    <property type="project" value="TreeGrafter"/>
</dbReference>
<proteinExistence type="inferred from homology"/>
<dbReference type="Gramene" id="CMP311CT">
    <property type="protein sequence ID" value="CMP311CT"/>
    <property type="gene ID" value="CMP311C"/>
</dbReference>
<dbReference type="GO" id="GO:0007129">
    <property type="term" value="P:homologous chromosome pairing at meiosis"/>
    <property type="evidence" value="ECO:0007669"/>
    <property type="project" value="TreeGrafter"/>
</dbReference>
<dbReference type="InterPro" id="IPR010776">
    <property type="entry name" value="Hop2_WH_dom"/>
</dbReference>
<evidence type="ECO:0000256" key="4">
    <source>
        <dbReference type="ARBA" id="ARBA00023242"/>
    </source>
</evidence>
<dbReference type="GO" id="GO:0000794">
    <property type="term" value="C:condensed nuclear chromosome"/>
    <property type="evidence" value="ECO:0007669"/>
    <property type="project" value="TreeGrafter"/>
</dbReference>
<comment type="subcellular location">
    <subcellularLocation>
        <location evidence="1">Nucleus</location>
    </subcellularLocation>
</comment>
<dbReference type="OMA" id="QKYHREW"/>
<dbReference type="GO" id="GO:0120230">
    <property type="term" value="F:recombinase activator activity"/>
    <property type="evidence" value="ECO:0007669"/>
    <property type="project" value="TreeGrafter"/>
</dbReference>
<keyword evidence="6" id="KW-0175">Coiled coil</keyword>
<feature type="domain" description="Homologous-pairing protein 2 winged helix" evidence="8">
    <location>
        <begin position="40"/>
        <end position="99"/>
    </location>
</feature>
<dbReference type="Pfam" id="PF07106">
    <property type="entry name" value="WHD_TBPIP"/>
    <property type="match status" value="1"/>
</dbReference>
<evidence type="ECO:0000256" key="2">
    <source>
        <dbReference type="ARBA" id="ARBA00007922"/>
    </source>
</evidence>
<feature type="region of interest" description="Disordered" evidence="7">
    <location>
        <begin position="1"/>
        <end position="34"/>
    </location>
</feature>
<name>M1UVD1_CYAM1</name>
<keyword evidence="3" id="KW-0233">DNA recombination</keyword>
<keyword evidence="4" id="KW-0539">Nucleus</keyword>
<evidence type="ECO:0000256" key="5">
    <source>
        <dbReference type="ARBA" id="ARBA00023254"/>
    </source>
</evidence>
<evidence type="ECO:0000313" key="9">
    <source>
        <dbReference type="EMBL" id="BAM81906.1"/>
    </source>
</evidence>
<comment type="similarity">
    <text evidence="2">Belongs to the HOP2 family.</text>
</comment>
<dbReference type="HOGENOM" id="CLU_063266_0_0_1"/>
<evidence type="ECO:0000256" key="3">
    <source>
        <dbReference type="ARBA" id="ARBA00023172"/>
    </source>
</evidence>
<evidence type="ECO:0000256" key="6">
    <source>
        <dbReference type="SAM" id="Coils"/>
    </source>
</evidence>
<evidence type="ECO:0000256" key="7">
    <source>
        <dbReference type="SAM" id="MobiDB-lite"/>
    </source>
</evidence>
<dbReference type="KEGG" id="cme:CYME_CMP311C"/>
<dbReference type="OrthoDB" id="272266at2759"/>
<keyword evidence="5" id="KW-0469">Meiosis</keyword>
<dbReference type="PANTHER" id="PTHR15938:SF0">
    <property type="entry name" value="HOMOLOGOUS-PAIRING PROTEIN 2 HOMOLOG"/>
    <property type="match status" value="1"/>
</dbReference>
<dbReference type="GeneID" id="16995866"/>